<sequence length="128" mass="13526">VAAPMEPTTERAKKDGAPGTVPAVVSASPPAGPSTEAPPPPPADEIQSATASGNDAAVKAPAPDADPTGPEMDAVEGSAKRPFVDDTESSRERRLRQLEHKWRLVEGRRGMNGRLRSLSPRDRVKLTQ</sequence>
<accession>A0A131XT42</accession>
<feature type="region of interest" description="Disordered" evidence="1">
    <location>
        <begin position="1"/>
        <end position="93"/>
    </location>
</feature>
<evidence type="ECO:0000313" key="2">
    <source>
        <dbReference type="EMBL" id="JAP68741.1"/>
    </source>
</evidence>
<organism evidence="2">
    <name type="scientific">Ixodes ricinus</name>
    <name type="common">Common tick</name>
    <name type="synonym">Acarus ricinus</name>
    <dbReference type="NCBI Taxonomy" id="34613"/>
    <lineage>
        <taxon>Eukaryota</taxon>
        <taxon>Metazoa</taxon>
        <taxon>Ecdysozoa</taxon>
        <taxon>Arthropoda</taxon>
        <taxon>Chelicerata</taxon>
        <taxon>Arachnida</taxon>
        <taxon>Acari</taxon>
        <taxon>Parasitiformes</taxon>
        <taxon>Ixodida</taxon>
        <taxon>Ixodoidea</taxon>
        <taxon>Ixodidae</taxon>
        <taxon>Ixodinae</taxon>
        <taxon>Ixodes</taxon>
    </lineage>
</organism>
<dbReference type="AlphaFoldDB" id="A0A131XT42"/>
<evidence type="ECO:0000256" key="1">
    <source>
        <dbReference type="SAM" id="MobiDB-lite"/>
    </source>
</evidence>
<protein>
    <submittedName>
        <fullName evidence="2">Uncharacterized protein</fullName>
    </submittedName>
</protein>
<proteinExistence type="evidence at transcript level"/>
<feature type="compositionally biased region" description="Basic and acidic residues" evidence="1">
    <location>
        <begin position="119"/>
        <end position="128"/>
    </location>
</feature>
<feature type="compositionally biased region" description="Pro residues" evidence="1">
    <location>
        <begin position="30"/>
        <end position="43"/>
    </location>
</feature>
<feature type="compositionally biased region" description="Low complexity" evidence="1">
    <location>
        <begin position="17"/>
        <end position="29"/>
    </location>
</feature>
<feature type="non-terminal residue" evidence="2">
    <location>
        <position position="1"/>
    </location>
</feature>
<feature type="compositionally biased region" description="Low complexity" evidence="1">
    <location>
        <begin position="55"/>
        <end position="67"/>
    </location>
</feature>
<feature type="compositionally biased region" description="Basic and acidic residues" evidence="1">
    <location>
        <begin position="78"/>
        <end position="93"/>
    </location>
</feature>
<feature type="region of interest" description="Disordered" evidence="1">
    <location>
        <begin position="109"/>
        <end position="128"/>
    </location>
</feature>
<dbReference type="EMBL" id="GEFM01007055">
    <property type="protein sequence ID" value="JAP68741.1"/>
    <property type="molecule type" value="mRNA"/>
</dbReference>
<name>A0A131XT42_IXORI</name>
<reference evidence="2" key="1">
    <citation type="submission" date="2016-02" db="EMBL/GenBank/DDBJ databases">
        <title>RNAseq analyses of the midgut from blood- or serum-fed Ixodes ricinus ticks.</title>
        <authorList>
            <person name="Perner J."/>
            <person name="Provaznik J."/>
            <person name="Schrenkova J."/>
            <person name="Urbanova V."/>
            <person name="Ribeiro J.M."/>
            <person name="Kopacek P."/>
        </authorList>
    </citation>
    <scope>NUCLEOTIDE SEQUENCE</scope>
    <source>
        <tissue evidence="2">Gut</tissue>
    </source>
</reference>